<proteinExistence type="predicted"/>
<organism evidence="1 2">
    <name type="scientific">Microtus ochrogaster</name>
    <name type="common">Prairie vole</name>
    <dbReference type="NCBI Taxonomy" id="79684"/>
    <lineage>
        <taxon>Eukaryota</taxon>
        <taxon>Metazoa</taxon>
        <taxon>Chordata</taxon>
        <taxon>Craniata</taxon>
        <taxon>Vertebrata</taxon>
        <taxon>Euteleostomi</taxon>
        <taxon>Mammalia</taxon>
        <taxon>Eutheria</taxon>
        <taxon>Euarchontoglires</taxon>
        <taxon>Glires</taxon>
        <taxon>Rodentia</taxon>
        <taxon>Myomorpha</taxon>
        <taxon>Muroidea</taxon>
        <taxon>Cricetidae</taxon>
        <taxon>Arvicolinae</taxon>
        <taxon>Microtus</taxon>
    </lineage>
</organism>
<dbReference type="EMBL" id="JAATJU010026093">
    <property type="protein sequence ID" value="KAH0502310.1"/>
    <property type="molecule type" value="Genomic_DNA"/>
</dbReference>
<comment type="caution">
    <text evidence="1">The sequence shown here is derived from an EMBL/GenBank/DDBJ whole genome shotgun (WGS) entry which is preliminary data.</text>
</comment>
<gene>
    <name evidence="1" type="ORF">LTLLF_193710</name>
</gene>
<protein>
    <submittedName>
        <fullName evidence="1">Leucine-rich repeat-containing protein 56</fullName>
    </submittedName>
</protein>
<reference evidence="1" key="1">
    <citation type="submission" date="2020-03" db="EMBL/GenBank/DDBJ databases">
        <title>Studies in the Genomics of Life Span.</title>
        <authorList>
            <person name="Glass D."/>
        </authorList>
    </citation>
    <scope>NUCLEOTIDE SEQUENCE</scope>
    <source>
        <strain evidence="1">LTLLF</strain>
        <tissue evidence="1">Muscle</tissue>
    </source>
</reference>
<name>A0A8J6G103_MICOH</name>
<dbReference type="AlphaFoldDB" id="A0A8J6G103"/>
<evidence type="ECO:0000313" key="2">
    <source>
        <dbReference type="Proteomes" id="UP000710432"/>
    </source>
</evidence>
<accession>A0A8J6G103</accession>
<dbReference type="Proteomes" id="UP000710432">
    <property type="component" value="Unassembled WGS sequence"/>
</dbReference>
<evidence type="ECO:0000313" key="1">
    <source>
        <dbReference type="EMBL" id="KAH0502310.1"/>
    </source>
</evidence>
<sequence>MWMDPAWDGSQGPRPGTASIRVRELSWQGLTNPCPQNKRRGSHGDIHRERRVEEHLSPARLVSLTFPPVGSLPAAQVTQASPGIEITHGTVGPGFRNYWLRPVLKQTRSLLFKS</sequence>